<evidence type="ECO:0000313" key="1">
    <source>
        <dbReference type="EMBL" id="MBW90276.1"/>
    </source>
</evidence>
<dbReference type="EMBL" id="GGEC01009793">
    <property type="protein sequence ID" value="MBW90276.1"/>
    <property type="molecule type" value="Transcribed_RNA"/>
</dbReference>
<organism evidence="1">
    <name type="scientific">Rhizophora mucronata</name>
    <name type="common">Asiatic mangrove</name>
    <dbReference type="NCBI Taxonomy" id="61149"/>
    <lineage>
        <taxon>Eukaryota</taxon>
        <taxon>Viridiplantae</taxon>
        <taxon>Streptophyta</taxon>
        <taxon>Embryophyta</taxon>
        <taxon>Tracheophyta</taxon>
        <taxon>Spermatophyta</taxon>
        <taxon>Magnoliopsida</taxon>
        <taxon>eudicotyledons</taxon>
        <taxon>Gunneridae</taxon>
        <taxon>Pentapetalae</taxon>
        <taxon>rosids</taxon>
        <taxon>fabids</taxon>
        <taxon>Malpighiales</taxon>
        <taxon>Rhizophoraceae</taxon>
        <taxon>Rhizophora</taxon>
    </lineage>
</organism>
<proteinExistence type="predicted"/>
<dbReference type="AlphaFoldDB" id="A0A2P2J9V9"/>
<reference evidence="1" key="1">
    <citation type="submission" date="2018-02" db="EMBL/GenBank/DDBJ databases">
        <title>Rhizophora mucronata_Transcriptome.</title>
        <authorList>
            <person name="Meera S.P."/>
            <person name="Sreeshan A."/>
            <person name="Augustine A."/>
        </authorList>
    </citation>
    <scope>NUCLEOTIDE SEQUENCE</scope>
    <source>
        <tissue evidence="1">Leaf</tissue>
    </source>
</reference>
<protein>
    <submittedName>
        <fullName evidence="1">Uncharacterized protein</fullName>
    </submittedName>
</protein>
<sequence>MFHLSSFSCPLTWSIFVGSLSNSGLHVQIHTYQSETFPLCPPTDKTIGLHEMGTKLFLLLVLYNFKFRSRFSPTSPPLLLSKVLVAWPVCIIVVGKKL</sequence>
<accession>A0A2P2J9V9</accession>
<name>A0A2P2J9V9_RHIMU</name>